<evidence type="ECO:0000256" key="1">
    <source>
        <dbReference type="SAM" id="Phobius"/>
    </source>
</evidence>
<sequence>MECSRYREKSAIFSSGSYLDEKFAFSPQYHSREQMVQLKWHNRANGNVLPETDSELSGVGGFITREERAPGIILFTNVESGGRRARAWARNMLIWTASGAGSDLILNILLLLYNLRGAPPPQRARAPPMDTQFRRCGT</sequence>
<dbReference type="EMBL" id="BGZK01001422">
    <property type="protein sequence ID" value="GBP79634.1"/>
    <property type="molecule type" value="Genomic_DNA"/>
</dbReference>
<keyword evidence="3" id="KW-1185">Reference proteome</keyword>
<keyword evidence="1" id="KW-0472">Membrane</keyword>
<organism evidence="2 3">
    <name type="scientific">Eumeta variegata</name>
    <name type="common">Bagworm moth</name>
    <name type="synonym">Eumeta japonica</name>
    <dbReference type="NCBI Taxonomy" id="151549"/>
    <lineage>
        <taxon>Eukaryota</taxon>
        <taxon>Metazoa</taxon>
        <taxon>Ecdysozoa</taxon>
        <taxon>Arthropoda</taxon>
        <taxon>Hexapoda</taxon>
        <taxon>Insecta</taxon>
        <taxon>Pterygota</taxon>
        <taxon>Neoptera</taxon>
        <taxon>Endopterygota</taxon>
        <taxon>Lepidoptera</taxon>
        <taxon>Glossata</taxon>
        <taxon>Ditrysia</taxon>
        <taxon>Tineoidea</taxon>
        <taxon>Psychidae</taxon>
        <taxon>Oiketicinae</taxon>
        <taxon>Eumeta</taxon>
    </lineage>
</organism>
<evidence type="ECO:0000313" key="2">
    <source>
        <dbReference type="EMBL" id="GBP79634.1"/>
    </source>
</evidence>
<accession>A0A4C1YXV9</accession>
<dbReference type="AlphaFoldDB" id="A0A4C1YXV9"/>
<keyword evidence="1" id="KW-1133">Transmembrane helix</keyword>
<reference evidence="2 3" key="1">
    <citation type="journal article" date="2019" name="Commun. Biol.">
        <title>The bagworm genome reveals a unique fibroin gene that provides high tensile strength.</title>
        <authorList>
            <person name="Kono N."/>
            <person name="Nakamura H."/>
            <person name="Ohtoshi R."/>
            <person name="Tomita M."/>
            <person name="Numata K."/>
            <person name="Arakawa K."/>
        </authorList>
    </citation>
    <scope>NUCLEOTIDE SEQUENCE [LARGE SCALE GENOMIC DNA]</scope>
</reference>
<feature type="transmembrane region" description="Helical" evidence="1">
    <location>
        <begin position="92"/>
        <end position="113"/>
    </location>
</feature>
<gene>
    <name evidence="2" type="ORF">EVAR_45590_1</name>
</gene>
<protein>
    <submittedName>
        <fullName evidence="2">Uncharacterized protein</fullName>
    </submittedName>
</protein>
<keyword evidence="1" id="KW-0812">Transmembrane</keyword>
<comment type="caution">
    <text evidence="2">The sequence shown here is derived from an EMBL/GenBank/DDBJ whole genome shotgun (WGS) entry which is preliminary data.</text>
</comment>
<dbReference type="Proteomes" id="UP000299102">
    <property type="component" value="Unassembled WGS sequence"/>
</dbReference>
<proteinExistence type="predicted"/>
<name>A0A4C1YXV9_EUMVA</name>
<evidence type="ECO:0000313" key="3">
    <source>
        <dbReference type="Proteomes" id="UP000299102"/>
    </source>
</evidence>